<name>A0A1I4SFV4_ECTMO</name>
<reference evidence="14 15" key="1">
    <citation type="submission" date="2016-10" db="EMBL/GenBank/DDBJ databases">
        <authorList>
            <person name="de Groot N.N."/>
        </authorList>
    </citation>
    <scope>NUCLEOTIDE SEQUENCE [LARGE SCALE GENOMIC DNA]</scope>
    <source>
        <strain evidence="14 15">DSM 4180</strain>
    </source>
</reference>
<dbReference type="GO" id="GO:0005737">
    <property type="term" value="C:cytoplasm"/>
    <property type="evidence" value="ECO:0007669"/>
    <property type="project" value="UniProtKB-SubCell"/>
</dbReference>
<dbReference type="NCBIfam" id="TIGR00112">
    <property type="entry name" value="proC"/>
    <property type="match status" value="1"/>
</dbReference>
<dbReference type="EC" id="1.5.1.2" evidence="8 9"/>
<dbReference type="PROSITE" id="PS00521">
    <property type="entry name" value="P5CR"/>
    <property type="match status" value="1"/>
</dbReference>
<keyword evidence="3 8" id="KW-0963">Cytoplasm</keyword>
<evidence type="ECO:0000313" key="15">
    <source>
        <dbReference type="Proteomes" id="UP000199556"/>
    </source>
</evidence>
<dbReference type="FunFam" id="1.10.3730.10:FF:000001">
    <property type="entry name" value="Pyrroline-5-carboxylate reductase"/>
    <property type="match status" value="1"/>
</dbReference>
<dbReference type="PIRSF" id="PIRSF000193">
    <property type="entry name" value="Pyrrol-5-carb_rd"/>
    <property type="match status" value="1"/>
</dbReference>
<evidence type="ECO:0000256" key="4">
    <source>
        <dbReference type="ARBA" id="ARBA00022605"/>
    </source>
</evidence>
<dbReference type="InterPro" id="IPR000304">
    <property type="entry name" value="Pyrroline-COOH_reductase"/>
</dbReference>
<evidence type="ECO:0000256" key="2">
    <source>
        <dbReference type="ARBA" id="ARBA00005525"/>
    </source>
</evidence>
<keyword evidence="7 8" id="KW-0560">Oxidoreductase</keyword>
<proteinExistence type="inferred from homology"/>
<dbReference type="STRING" id="195064.SAMN05421721_11636"/>
<feature type="binding site" evidence="10">
    <location>
        <begin position="70"/>
        <end position="73"/>
    </location>
    <ligand>
        <name>NADP(+)</name>
        <dbReference type="ChEBI" id="CHEBI:58349"/>
    </ligand>
</feature>
<dbReference type="FunFam" id="3.40.50.720:FF:000190">
    <property type="entry name" value="Pyrroline-5-carboxylate reductase"/>
    <property type="match status" value="1"/>
</dbReference>
<evidence type="ECO:0000256" key="3">
    <source>
        <dbReference type="ARBA" id="ARBA00022490"/>
    </source>
</evidence>
<dbReference type="RefSeq" id="WP_090486818.1">
    <property type="nucleotide sequence ID" value="NZ_FOUO01000016.1"/>
</dbReference>
<dbReference type="SUPFAM" id="SSF51735">
    <property type="entry name" value="NAD(P)-binding Rossmann-fold domains"/>
    <property type="match status" value="1"/>
</dbReference>
<dbReference type="GO" id="GO:0055129">
    <property type="term" value="P:L-proline biosynthetic process"/>
    <property type="evidence" value="ECO:0007669"/>
    <property type="project" value="UniProtKB-UniRule"/>
</dbReference>
<dbReference type="Pfam" id="PF03807">
    <property type="entry name" value="F420_oxidored"/>
    <property type="match status" value="1"/>
</dbReference>
<comment type="subcellular location">
    <subcellularLocation>
        <location evidence="1 8">Cytoplasm</location>
    </subcellularLocation>
</comment>
<gene>
    <name evidence="8" type="primary">proC</name>
    <name evidence="14" type="ORF">SAMN05421721_11636</name>
</gene>
<keyword evidence="4 8" id="KW-0028">Amino-acid biosynthesis</keyword>
<dbReference type="HAMAP" id="MF_01925">
    <property type="entry name" value="P5C_reductase"/>
    <property type="match status" value="1"/>
</dbReference>
<accession>A0A1I4SFV4</accession>
<evidence type="ECO:0000259" key="13">
    <source>
        <dbReference type="Pfam" id="PF14748"/>
    </source>
</evidence>
<comment type="catalytic activity">
    <reaction evidence="8 11">
        <text>L-proline + NADP(+) = (S)-1-pyrroline-5-carboxylate + NADPH + 2 H(+)</text>
        <dbReference type="Rhea" id="RHEA:14109"/>
        <dbReference type="ChEBI" id="CHEBI:15378"/>
        <dbReference type="ChEBI" id="CHEBI:17388"/>
        <dbReference type="ChEBI" id="CHEBI:57783"/>
        <dbReference type="ChEBI" id="CHEBI:58349"/>
        <dbReference type="ChEBI" id="CHEBI:60039"/>
        <dbReference type="EC" id="1.5.1.2"/>
    </reaction>
</comment>
<comment type="catalytic activity">
    <reaction evidence="8">
        <text>L-proline + NAD(+) = (S)-1-pyrroline-5-carboxylate + NADH + 2 H(+)</text>
        <dbReference type="Rhea" id="RHEA:14105"/>
        <dbReference type="ChEBI" id="CHEBI:15378"/>
        <dbReference type="ChEBI" id="CHEBI:17388"/>
        <dbReference type="ChEBI" id="CHEBI:57540"/>
        <dbReference type="ChEBI" id="CHEBI:57945"/>
        <dbReference type="ChEBI" id="CHEBI:60039"/>
        <dbReference type="EC" id="1.5.1.2"/>
    </reaction>
</comment>
<dbReference type="Pfam" id="PF14748">
    <property type="entry name" value="P5CR_dimer"/>
    <property type="match status" value="1"/>
</dbReference>
<keyword evidence="15" id="KW-1185">Reference proteome</keyword>
<organism evidence="14 15">
    <name type="scientific">Ectothiorhodospira mobilis</name>
    <dbReference type="NCBI Taxonomy" id="195064"/>
    <lineage>
        <taxon>Bacteria</taxon>
        <taxon>Pseudomonadati</taxon>
        <taxon>Pseudomonadota</taxon>
        <taxon>Gammaproteobacteria</taxon>
        <taxon>Chromatiales</taxon>
        <taxon>Ectothiorhodospiraceae</taxon>
        <taxon>Ectothiorhodospira</taxon>
    </lineage>
</organism>
<dbReference type="InterPro" id="IPR036291">
    <property type="entry name" value="NAD(P)-bd_dom_sf"/>
</dbReference>
<evidence type="ECO:0000256" key="6">
    <source>
        <dbReference type="ARBA" id="ARBA00022857"/>
    </source>
</evidence>
<dbReference type="InterPro" id="IPR028939">
    <property type="entry name" value="P5C_Rdtase_cat_N"/>
</dbReference>
<comment type="pathway">
    <text evidence="8 11">Amino-acid biosynthesis; L-proline biosynthesis; L-proline from L-glutamate 5-semialdehyde: step 1/1.</text>
</comment>
<dbReference type="AlphaFoldDB" id="A0A1I4SFV4"/>
<dbReference type="Proteomes" id="UP000199556">
    <property type="component" value="Unassembled WGS sequence"/>
</dbReference>
<evidence type="ECO:0000256" key="5">
    <source>
        <dbReference type="ARBA" id="ARBA00022650"/>
    </source>
</evidence>
<feature type="domain" description="Pyrroline-5-carboxylate reductase catalytic N-terminal" evidence="12">
    <location>
        <begin position="4"/>
        <end position="100"/>
    </location>
</feature>
<dbReference type="SUPFAM" id="SSF48179">
    <property type="entry name" value="6-phosphogluconate dehydrogenase C-terminal domain-like"/>
    <property type="match status" value="1"/>
</dbReference>
<evidence type="ECO:0000256" key="11">
    <source>
        <dbReference type="RuleBase" id="RU003903"/>
    </source>
</evidence>
<keyword evidence="6 8" id="KW-0521">NADP</keyword>
<dbReference type="InterPro" id="IPR008927">
    <property type="entry name" value="6-PGluconate_DH-like_C_sf"/>
</dbReference>
<dbReference type="OrthoDB" id="9805754at2"/>
<dbReference type="Gene3D" id="1.10.3730.10">
    <property type="entry name" value="ProC C-terminal domain-like"/>
    <property type="match status" value="1"/>
</dbReference>
<evidence type="ECO:0000256" key="1">
    <source>
        <dbReference type="ARBA" id="ARBA00004496"/>
    </source>
</evidence>
<dbReference type="EMBL" id="FOUO01000016">
    <property type="protein sequence ID" value="SFM63322.1"/>
    <property type="molecule type" value="Genomic_DNA"/>
</dbReference>
<evidence type="ECO:0000256" key="10">
    <source>
        <dbReference type="PIRSR" id="PIRSR000193-1"/>
    </source>
</evidence>
<protein>
    <recommendedName>
        <fullName evidence="8 9">Pyrroline-5-carboxylate reductase</fullName>
        <shortName evidence="8">P5C reductase</shortName>
        <shortName evidence="8">P5CR</shortName>
        <ecNumber evidence="8 9">1.5.1.2</ecNumber>
    </recommendedName>
    <alternativeName>
        <fullName evidence="8">PCA reductase</fullName>
    </alternativeName>
</protein>
<evidence type="ECO:0000313" key="14">
    <source>
        <dbReference type="EMBL" id="SFM63322.1"/>
    </source>
</evidence>
<feature type="domain" description="Pyrroline-5-carboxylate reductase dimerisation" evidence="13">
    <location>
        <begin position="164"/>
        <end position="268"/>
    </location>
</feature>
<comment type="function">
    <text evidence="8">Catalyzes the reduction of 1-pyrroline-5-carboxylate (PCA) to L-proline.</text>
</comment>
<dbReference type="UniPathway" id="UPA00098">
    <property type="reaction ID" value="UER00361"/>
</dbReference>
<dbReference type="PANTHER" id="PTHR11645">
    <property type="entry name" value="PYRROLINE-5-CARBOXYLATE REDUCTASE"/>
    <property type="match status" value="1"/>
</dbReference>
<keyword evidence="5 8" id="KW-0641">Proline biosynthesis</keyword>
<evidence type="ECO:0000259" key="12">
    <source>
        <dbReference type="Pfam" id="PF03807"/>
    </source>
</evidence>
<evidence type="ECO:0000256" key="8">
    <source>
        <dbReference type="HAMAP-Rule" id="MF_01925"/>
    </source>
</evidence>
<dbReference type="InterPro" id="IPR053790">
    <property type="entry name" value="P5CR-like_CS"/>
</dbReference>
<comment type="similarity">
    <text evidence="2 8 11">Belongs to the pyrroline-5-carboxylate reductase family.</text>
</comment>
<dbReference type="GO" id="GO:0004735">
    <property type="term" value="F:pyrroline-5-carboxylate reductase activity"/>
    <property type="evidence" value="ECO:0007669"/>
    <property type="project" value="UniProtKB-UniRule"/>
</dbReference>
<dbReference type="Gene3D" id="3.40.50.720">
    <property type="entry name" value="NAD(P)-binding Rossmann-like Domain"/>
    <property type="match status" value="1"/>
</dbReference>
<evidence type="ECO:0000256" key="9">
    <source>
        <dbReference type="NCBIfam" id="TIGR00112"/>
    </source>
</evidence>
<sequence length="275" mass="28769">MNETIAFIGAGNMARSLIGGLIADGWNEDALWAADPETTQRQEAQGRWPGMHTTGDGAEAVAHADVVVLAVKPQVLGEVCRALAPAVQSRRPLVVSIAAGVRGDDIERWLGGTLALVRCMPNTPALVGSGATALVANAHVTAEQRDLAESILRAVGLTAWLEDEAQLDAVTALSGSGPAYGFLLIEAMENAGTDLGLPRETARLLALQTVFGAAKLALESDEDAATLRARVTSRGGTTEQALAVLESGGLRDLMLRAMTAARDRSRELADQLGRD</sequence>
<feature type="binding site" evidence="10">
    <location>
        <begin position="8"/>
        <end position="13"/>
    </location>
    <ligand>
        <name>NADP(+)</name>
        <dbReference type="ChEBI" id="CHEBI:58349"/>
    </ligand>
</feature>
<dbReference type="PANTHER" id="PTHR11645:SF0">
    <property type="entry name" value="PYRROLINE-5-CARBOXYLATE REDUCTASE 3"/>
    <property type="match status" value="1"/>
</dbReference>
<evidence type="ECO:0000256" key="7">
    <source>
        <dbReference type="ARBA" id="ARBA00023002"/>
    </source>
</evidence>
<dbReference type="InterPro" id="IPR029036">
    <property type="entry name" value="P5CR_dimer"/>
</dbReference>